<dbReference type="SUPFAM" id="SSF55856">
    <property type="entry name" value="Cytochrome b5-like heme/steroid binding domain"/>
    <property type="match status" value="1"/>
</dbReference>
<gene>
    <name evidence="4" type="ORF">TrLO_g177</name>
</gene>
<dbReference type="InterPro" id="IPR001199">
    <property type="entry name" value="Cyt_B5-like_heme/steroid-bd"/>
</dbReference>
<feature type="transmembrane region" description="Helical" evidence="2">
    <location>
        <begin position="254"/>
        <end position="275"/>
    </location>
</feature>
<evidence type="ECO:0000256" key="1">
    <source>
        <dbReference type="SAM" id="MobiDB-lite"/>
    </source>
</evidence>
<feature type="transmembrane region" description="Helical" evidence="2">
    <location>
        <begin position="132"/>
        <end position="152"/>
    </location>
</feature>
<dbReference type="AlphaFoldDB" id="A0A9W6ZNH1"/>
<dbReference type="SMART" id="SM01117">
    <property type="entry name" value="Cyt-b5"/>
    <property type="match status" value="1"/>
</dbReference>
<comment type="caution">
    <text evidence="4">The sequence shown here is derived from an EMBL/GenBank/DDBJ whole genome shotgun (WGS) entry which is preliminary data.</text>
</comment>
<dbReference type="Pfam" id="PF00173">
    <property type="entry name" value="Cyt-b5"/>
    <property type="match status" value="1"/>
</dbReference>
<organism evidence="4 5">
    <name type="scientific">Triparma laevis f. longispina</name>
    <dbReference type="NCBI Taxonomy" id="1714387"/>
    <lineage>
        <taxon>Eukaryota</taxon>
        <taxon>Sar</taxon>
        <taxon>Stramenopiles</taxon>
        <taxon>Ochrophyta</taxon>
        <taxon>Bolidophyceae</taxon>
        <taxon>Parmales</taxon>
        <taxon>Triparmaceae</taxon>
        <taxon>Triparma</taxon>
    </lineage>
</organism>
<name>A0A9W6ZNH1_9STRA</name>
<feature type="transmembrane region" description="Helical" evidence="2">
    <location>
        <begin position="296"/>
        <end position="318"/>
    </location>
</feature>
<keyword evidence="2" id="KW-0812">Transmembrane</keyword>
<sequence>MAPCIHKRRPNKNQCDEPTEDEPTNQMVKKTISELNDDEISIDSVIYNISDFKHPGGDIINLFGGNDVTAQYKMIHHRHSQKEDHYLNKMHAVGNVTDFNPEYEFGTEFEKEIKREVFKIIKPGKDFGDNGYFFRAFVYIGFMAVVEFYWLFSGSTPGLAVLLGCASASIGLNVQHDSNHGAASKKPWVNELMGWGADLIGGSKYSWIEQHWTHHAYTNHVEKDGDALSAEPLMLFTDYAKGDPRRRWFHSFQVLYFLPLLSFYWLSSVFNPQLIDLQQSGTKETMNWDNRYVKSKVGISLLVHGAYVLWNVASPFYYHSVGTAIYHIWIFSSVESVFLSGLFSLSHNFEGADRDPTLDFRSTGEKIDWFKAQVETSSTYGGTISGWVTGGLNFQVEHHLFPRMCSSHYPKIAPTVRRICEKHNVKYAYYPWIHQNFIATLKYMYKAGIGNWEFEALHGKA</sequence>
<evidence type="ECO:0000259" key="3">
    <source>
        <dbReference type="SMART" id="SM01117"/>
    </source>
</evidence>
<dbReference type="CDD" id="cd03506">
    <property type="entry name" value="Delta6-FADS-like"/>
    <property type="match status" value="1"/>
</dbReference>
<evidence type="ECO:0000313" key="4">
    <source>
        <dbReference type="EMBL" id="GMH53445.1"/>
    </source>
</evidence>
<dbReference type="PANTHER" id="PTHR19353">
    <property type="entry name" value="FATTY ACID DESATURASE 2"/>
    <property type="match status" value="1"/>
</dbReference>
<dbReference type="PANTHER" id="PTHR19353:SF75">
    <property type="entry name" value="FATTY ACID DESATURASE, PUTATIVE-RELATED"/>
    <property type="match status" value="1"/>
</dbReference>
<accession>A0A9W6ZNH1</accession>
<dbReference type="Pfam" id="PF00487">
    <property type="entry name" value="FA_desaturase"/>
    <property type="match status" value="1"/>
</dbReference>
<proteinExistence type="predicted"/>
<dbReference type="GO" id="GO:0016020">
    <property type="term" value="C:membrane"/>
    <property type="evidence" value="ECO:0007669"/>
    <property type="project" value="TreeGrafter"/>
</dbReference>
<keyword evidence="2" id="KW-0472">Membrane</keyword>
<protein>
    <recommendedName>
        <fullName evidence="3">Cytochrome b5 heme-binding domain-containing protein</fullName>
    </recommendedName>
</protein>
<dbReference type="EMBL" id="BRXW01000425">
    <property type="protein sequence ID" value="GMH53445.1"/>
    <property type="molecule type" value="Genomic_DNA"/>
</dbReference>
<dbReference type="OrthoDB" id="260519at2759"/>
<evidence type="ECO:0000256" key="2">
    <source>
        <dbReference type="SAM" id="Phobius"/>
    </source>
</evidence>
<dbReference type="GO" id="GO:0016717">
    <property type="term" value="F:oxidoreductase activity, acting on paired donors, with oxidation of a pair of donors resulting in the reduction of molecular oxygen to two molecules of water"/>
    <property type="evidence" value="ECO:0007669"/>
    <property type="project" value="TreeGrafter"/>
</dbReference>
<reference evidence="5" key="1">
    <citation type="journal article" date="2023" name="Commun. Biol.">
        <title>Genome analysis of Parmales, the sister group of diatoms, reveals the evolutionary specialization of diatoms from phago-mixotrophs to photoautotrophs.</title>
        <authorList>
            <person name="Ban H."/>
            <person name="Sato S."/>
            <person name="Yoshikawa S."/>
            <person name="Yamada K."/>
            <person name="Nakamura Y."/>
            <person name="Ichinomiya M."/>
            <person name="Sato N."/>
            <person name="Blanc-Mathieu R."/>
            <person name="Endo H."/>
            <person name="Kuwata A."/>
            <person name="Ogata H."/>
        </authorList>
    </citation>
    <scope>NUCLEOTIDE SEQUENCE [LARGE SCALE GENOMIC DNA]</scope>
    <source>
        <strain evidence="5">NIES 3700</strain>
    </source>
</reference>
<dbReference type="Proteomes" id="UP001165122">
    <property type="component" value="Unassembled WGS sequence"/>
</dbReference>
<dbReference type="InterPro" id="IPR036400">
    <property type="entry name" value="Cyt_B5-like_heme/steroid_sf"/>
</dbReference>
<feature type="domain" description="Cytochrome b5 heme-binding" evidence="3">
    <location>
        <begin position="27"/>
        <end position="97"/>
    </location>
</feature>
<dbReference type="InterPro" id="IPR012171">
    <property type="entry name" value="Fatty_acid_desaturase"/>
</dbReference>
<feature type="transmembrane region" description="Helical" evidence="2">
    <location>
        <begin position="324"/>
        <end position="345"/>
    </location>
</feature>
<dbReference type="InterPro" id="IPR005804">
    <property type="entry name" value="FA_desaturase_dom"/>
</dbReference>
<keyword evidence="5" id="KW-1185">Reference proteome</keyword>
<dbReference type="PIRSF" id="PIRSF015921">
    <property type="entry name" value="FA_sphinglp_des"/>
    <property type="match status" value="1"/>
</dbReference>
<dbReference type="Gene3D" id="3.10.120.10">
    <property type="entry name" value="Cytochrome b5-like heme/steroid binding domain"/>
    <property type="match status" value="1"/>
</dbReference>
<dbReference type="GO" id="GO:0006629">
    <property type="term" value="P:lipid metabolic process"/>
    <property type="evidence" value="ECO:0007669"/>
    <property type="project" value="InterPro"/>
</dbReference>
<feature type="region of interest" description="Disordered" evidence="1">
    <location>
        <begin position="1"/>
        <end position="25"/>
    </location>
</feature>
<feature type="compositionally biased region" description="Basic residues" evidence="1">
    <location>
        <begin position="1"/>
        <end position="11"/>
    </location>
</feature>
<keyword evidence="2" id="KW-1133">Transmembrane helix</keyword>
<evidence type="ECO:0000313" key="5">
    <source>
        <dbReference type="Proteomes" id="UP001165122"/>
    </source>
</evidence>